<proteinExistence type="predicted"/>
<reference evidence="2 3" key="1">
    <citation type="journal article" date="2019" name="Gigascience">
        <title>Whole-genome sequence of the oriental lung fluke Paragonimus westermani.</title>
        <authorList>
            <person name="Oey H."/>
            <person name="Zakrzewski M."/>
            <person name="Narain K."/>
            <person name="Devi K.R."/>
            <person name="Agatsuma T."/>
            <person name="Nawaratna S."/>
            <person name="Gobert G.N."/>
            <person name="Jones M.K."/>
            <person name="Ragan M.A."/>
            <person name="McManus D.P."/>
            <person name="Krause L."/>
        </authorList>
    </citation>
    <scope>NUCLEOTIDE SEQUENCE [LARGE SCALE GENOMIC DNA]</scope>
    <source>
        <strain evidence="2 3">IND2009</strain>
    </source>
</reference>
<name>A0A5J4N8E3_9TREM</name>
<feature type="region of interest" description="Disordered" evidence="1">
    <location>
        <begin position="169"/>
        <end position="211"/>
    </location>
</feature>
<keyword evidence="3" id="KW-1185">Reference proteome</keyword>
<protein>
    <submittedName>
        <fullName evidence="2">Uncharacterized protein</fullName>
    </submittedName>
</protein>
<comment type="caution">
    <text evidence="2">The sequence shown here is derived from an EMBL/GenBank/DDBJ whole genome shotgun (WGS) entry which is preliminary data.</text>
</comment>
<gene>
    <name evidence="2" type="ORF">DEA37_0010273</name>
</gene>
<evidence type="ECO:0000313" key="3">
    <source>
        <dbReference type="Proteomes" id="UP000324629"/>
    </source>
</evidence>
<dbReference type="Proteomes" id="UP000324629">
    <property type="component" value="Unassembled WGS sequence"/>
</dbReference>
<dbReference type="EMBL" id="QNGE01005722">
    <property type="protein sequence ID" value="KAA3671841.1"/>
    <property type="molecule type" value="Genomic_DNA"/>
</dbReference>
<feature type="compositionally biased region" description="Low complexity" evidence="1">
    <location>
        <begin position="183"/>
        <end position="211"/>
    </location>
</feature>
<sequence length="373" mass="41468">MVVQFDSLKPAETPGEAEISEEVPEIGVEVQISKDIPVAPGRCLISERNDRVHAIELERFLRRSDMVRAAQPEELIPPEADYKEKTMVSRRERLSSQPEVPSAEVQLHDAVYIAAFQIPHPADEKVTFLLDENFPTPSQEAEFDRGAEVTVCDTKIVDQASCRVADVRTGGDVAPTDSKKCRQNNSEEQNESNSTTLLNSRRSSPGSSSRSSLSFLAKRHEKLALRCTYTKCLSLFNKLPEIRQLTYGTQLHTLALTETWLTGDISDSGLNVPGYSFYRADSARRRMGGSFLAEIFRDYYSEVHNVASPGWHPVQPLQNVKQPLVTAAFSVLDVEDLLLNVASHSAIGPDMIHPRILGEAASSLAEPLYKLFK</sequence>
<dbReference type="AlphaFoldDB" id="A0A5J4N8E3"/>
<accession>A0A5J4N8E3</accession>
<evidence type="ECO:0000313" key="2">
    <source>
        <dbReference type="EMBL" id="KAA3671841.1"/>
    </source>
</evidence>
<organism evidence="2 3">
    <name type="scientific">Paragonimus westermani</name>
    <dbReference type="NCBI Taxonomy" id="34504"/>
    <lineage>
        <taxon>Eukaryota</taxon>
        <taxon>Metazoa</taxon>
        <taxon>Spiralia</taxon>
        <taxon>Lophotrochozoa</taxon>
        <taxon>Platyhelminthes</taxon>
        <taxon>Trematoda</taxon>
        <taxon>Digenea</taxon>
        <taxon>Plagiorchiida</taxon>
        <taxon>Troglotremata</taxon>
        <taxon>Troglotrematidae</taxon>
        <taxon>Paragonimus</taxon>
    </lineage>
</organism>
<evidence type="ECO:0000256" key="1">
    <source>
        <dbReference type="SAM" id="MobiDB-lite"/>
    </source>
</evidence>